<dbReference type="Gene3D" id="1.10.10.10">
    <property type="entry name" value="Winged helix-like DNA-binding domain superfamily/Winged helix DNA-binding domain"/>
    <property type="match status" value="2"/>
</dbReference>
<dbReference type="FunFam" id="1.10.10.10:FF:000237">
    <property type="entry name" value="DNA-directed RNA polymerase III subunit RPC6"/>
    <property type="match status" value="1"/>
</dbReference>
<evidence type="ECO:0000256" key="5">
    <source>
        <dbReference type="ARBA" id="ARBA00023242"/>
    </source>
</evidence>
<keyword evidence="8" id="KW-1185">Reference proteome</keyword>
<comment type="function">
    <text evidence="6">DNA-dependent RNA polymerase catalyzes the transcription of DNA into RNA using the four ribonucleoside triphosphates as substrates. Specific peripheric component of RNA polymerase III which synthesizes small RNAs, such as 5S rRNA and tRNAs.</text>
</comment>
<keyword evidence="4 6" id="KW-0804">Transcription</keyword>
<evidence type="ECO:0000256" key="3">
    <source>
        <dbReference type="ARBA" id="ARBA00022478"/>
    </source>
</evidence>
<dbReference type="GO" id="GO:0005737">
    <property type="term" value="C:cytoplasm"/>
    <property type="evidence" value="ECO:0007669"/>
    <property type="project" value="UniProtKB-ARBA"/>
</dbReference>
<dbReference type="STRING" id="3088.A0A383VPJ3"/>
<gene>
    <name evidence="7" type="ORF">BQ4739_LOCUS7049</name>
</gene>
<evidence type="ECO:0000256" key="2">
    <source>
        <dbReference type="ARBA" id="ARBA00011038"/>
    </source>
</evidence>
<dbReference type="Proteomes" id="UP000256970">
    <property type="component" value="Unassembled WGS sequence"/>
</dbReference>
<accession>A0A383VPJ3</accession>
<comment type="similarity">
    <text evidence="2 6">Belongs to the eukaryotic RPC34/RPC39 RNA polymerase subunit family.</text>
</comment>
<keyword evidence="3 6" id="KW-0240">DNA-directed RNA polymerase</keyword>
<reference evidence="7 8" key="1">
    <citation type="submission" date="2016-10" db="EMBL/GenBank/DDBJ databases">
        <authorList>
            <person name="Cai Z."/>
        </authorList>
    </citation>
    <scope>NUCLEOTIDE SEQUENCE [LARGE SCALE GENOMIC DNA]</scope>
</reference>
<keyword evidence="5 6" id="KW-0539">Nucleus</keyword>
<evidence type="ECO:0000256" key="1">
    <source>
        <dbReference type="ARBA" id="ARBA00004123"/>
    </source>
</evidence>
<dbReference type="InterPro" id="IPR036388">
    <property type="entry name" value="WH-like_DNA-bd_sf"/>
</dbReference>
<dbReference type="GO" id="GO:0006383">
    <property type="term" value="P:transcription by RNA polymerase III"/>
    <property type="evidence" value="ECO:0007669"/>
    <property type="project" value="UniProtKB-UniRule"/>
</dbReference>
<sequence length="296" mass="32649">MSAAGPSATSKVTGDAQVEAAILKLCAQNPEGVGNDMVTGPTGPLAHIDLAARVTALNNLLRSSKVALFKQGTQLLYKAAQPQDNRTKGLSAEELLVYQVIKQAGNTGVWTRDLKVRTNLAQPQVTKMLKALEGKSLIKSVKNVNNPSRKLYMLFELEPSREITGGAWYTDQQLDREFIEVLRETCFKLVERQESPHICLTDIAHFINSKGLARVELREEDILTIMETLIADGRIESIEPADEGEPERYRTAVLAVPHSTPFTAIPCGVCPVMDQCCEGSQISPQTCVYYQTWLDF</sequence>
<dbReference type="AlphaFoldDB" id="A0A383VPJ3"/>
<evidence type="ECO:0000256" key="6">
    <source>
        <dbReference type="PIRNR" id="PIRNR028763"/>
    </source>
</evidence>
<dbReference type="InterPro" id="IPR007832">
    <property type="entry name" value="RNA_pol_Rpc34"/>
</dbReference>
<dbReference type="EMBL" id="FNXT01000726">
    <property type="protein sequence ID" value="SZX66654.1"/>
    <property type="molecule type" value="Genomic_DNA"/>
</dbReference>
<comment type="subcellular location">
    <subcellularLocation>
        <location evidence="1 6">Nucleus</location>
    </subcellularLocation>
</comment>
<dbReference type="Pfam" id="PF05158">
    <property type="entry name" value="RNA_pol_Rpc34"/>
    <property type="match status" value="2"/>
</dbReference>
<evidence type="ECO:0000256" key="4">
    <source>
        <dbReference type="ARBA" id="ARBA00023163"/>
    </source>
</evidence>
<dbReference type="InterPro" id="IPR036390">
    <property type="entry name" value="WH_DNA-bd_sf"/>
</dbReference>
<dbReference type="PIRSF" id="PIRSF028763">
    <property type="entry name" value="RNA_pol_Rpc34"/>
    <property type="match status" value="1"/>
</dbReference>
<dbReference type="GO" id="GO:0005666">
    <property type="term" value="C:RNA polymerase III complex"/>
    <property type="evidence" value="ECO:0007669"/>
    <property type="project" value="UniProtKB-UniRule"/>
</dbReference>
<name>A0A383VPJ3_TETOB</name>
<dbReference type="SUPFAM" id="SSF46785">
    <property type="entry name" value="Winged helix' DNA-binding domain"/>
    <property type="match status" value="2"/>
</dbReference>
<organism evidence="7 8">
    <name type="scientific">Tetradesmus obliquus</name>
    <name type="common">Green alga</name>
    <name type="synonym">Acutodesmus obliquus</name>
    <dbReference type="NCBI Taxonomy" id="3088"/>
    <lineage>
        <taxon>Eukaryota</taxon>
        <taxon>Viridiplantae</taxon>
        <taxon>Chlorophyta</taxon>
        <taxon>core chlorophytes</taxon>
        <taxon>Chlorophyceae</taxon>
        <taxon>CS clade</taxon>
        <taxon>Sphaeropleales</taxon>
        <taxon>Scenedesmaceae</taxon>
        <taxon>Tetradesmus</taxon>
    </lineage>
</organism>
<evidence type="ECO:0000313" key="8">
    <source>
        <dbReference type="Proteomes" id="UP000256970"/>
    </source>
</evidence>
<dbReference type="FunFam" id="1.10.10.10:FF:000116">
    <property type="entry name" value="DNA-directed RNA polymerase III subunit RPC6"/>
    <property type="match status" value="1"/>
</dbReference>
<proteinExistence type="inferred from homology"/>
<protein>
    <recommendedName>
        <fullName evidence="6">DNA-directed RNA polymerase III subunit RPC6</fullName>
        <shortName evidence="6">RNA polymerase III subunit C6</shortName>
    </recommendedName>
</protein>
<evidence type="ECO:0000313" key="7">
    <source>
        <dbReference type="EMBL" id="SZX66654.1"/>
    </source>
</evidence>
<dbReference type="GO" id="GO:0005654">
    <property type="term" value="C:nucleoplasm"/>
    <property type="evidence" value="ECO:0007669"/>
    <property type="project" value="UniProtKB-ARBA"/>
</dbReference>
<dbReference type="PANTHER" id="PTHR12780">
    <property type="entry name" value="RNA POLYMERASE III DNA DIRECTED , 39KD SUBUNIT-RELATED"/>
    <property type="match status" value="1"/>
</dbReference>
<dbReference type="InterPro" id="IPR016049">
    <property type="entry name" value="RNA_pol_Rpc34-like"/>
</dbReference>